<dbReference type="InterPro" id="IPR036291">
    <property type="entry name" value="NAD(P)-bd_dom_sf"/>
</dbReference>
<comment type="caution">
    <text evidence="2">The sequence shown here is derived from an EMBL/GenBank/DDBJ whole genome shotgun (WGS) entry which is preliminary data.</text>
</comment>
<dbReference type="Pfam" id="PF00106">
    <property type="entry name" value="adh_short"/>
    <property type="match status" value="1"/>
</dbReference>
<proteinExistence type="inferred from homology"/>
<organism evidence="2 3">
    <name type="scientific">Dyella japonica</name>
    <dbReference type="NCBI Taxonomy" id="231455"/>
    <lineage>
        <taxon>Bacteria</taxon>
        <taxon>Pseudomonadati</taxon>
        <taxon>Pseudomonadota</taxon>
        <taxon>Gammaproteobacteria</taxon>
        <taxon>Lysobacterales</taxon>
        <taxon>Rhodanobacteraceae</taxon>
        <taxon>Dyella</taxon>
    </lineage>
</organism>
<name>A0ABV2JPV2_9GAMM</name>
<gene>
    <name evidence="2" type="ORF">ABIC75_000329</name>
</gene>
<sequence length="139" mass="15427">MRHALVTGGTRGLGRAIAIALRDDGCRVAAVYRGNQEAARRFRDETGIPAYAWDVSAYAMCAEGVTRVEREMGPVDILVNNAGITRDAMLHRMSEEQWLEVMRTNLGSMFNMTRAVINGMRGRHYGRIINISSINGRKG</sequence>
<evidence type="ECO:0000313" key="2">
    <source>
        <dbReference type="EMBL" id="MET3650627.1"/>
    </source>
</evidence>
<dbReference type="InterPro" id="IPR050259">
    <property type="entry name" value="SDR"/>
</dbReference>
<dbReference type="PRINTS" id="PR00081">
    <property type="entry name" value="GDHRDH"/>
</dbReference>
<reference evidence="2 3" key="1">
    <citation type="submission" date="2024-06" db="EMBL/GenBank/DDBJ databases">
        <title>Sorghum-associated microbial communities from plants grown in Nebraska, USA.</title>
        <authorList>
            <person name="Schachtman D."/>
        </authorList>
    </citation>
    <scope>NUCLEOTIDE SEQUENCE [LARGE SCALE GENOMIC DNA]</scope>
    <source>
        <strain evidence="2 3">1073</strain>
    </source>
</reference>
<keyword evidence="3" id="KW-1185">Reference proteome</keyword>
<evidence type="ECO:0000256" key="1">
    <source>
        <dbReference type="ARBA" id="ARBA00006484"/>
    </source>
</evidence>
<comment type="similarity">
    <text evidence="1">Belongs to the short-chain dehydrogenases/reductases (SDR) family.</text>
</comment>
<protein>
    <submittedName>
        <fullName evidence="2">NAD(P)-dependent dehydrogenase (Short-subunit alcohol dehydrogenase family)</fullName>
    </submittedName>
</protein>
<dbReference type="PANTHER" id="PTHR42879">
    <property type="entry name" value="3-OXOACYL-(ACYL-CARRIER-PROTEIN) REDUCTASE"/>
    <property type="match status" value="1"/>
</dbReference>
<dbReference type="Gene3D" id="3.40.50.720">
    <property type="entry name" value="NAD(P)-binding Rossmann-like Domain"/>
    <property type="match status" value="1"/>
</dbReference>
<dbReference type="SUPFAM" id="SSF51735">
    <property type="entry name" value="NAD(P)-binding Rossmann-fold domains"/>
    <property type="match status" value="1"/>
</dbReference>
<dbReference type="InterPro" id="IPR002347">
    <property type="entry name" value="SDR_fam"/>
</dbReference>
<dbReference type="EMBL" id="JBEPMU010000001">
    <property type="protein sequence ID" value="MET3650627.1"/>
    <property type="molecule type" value="Genomic_DNA"/>
</dbReference>
<dbReference type="Proteomes" id="UP001549184">
    <property type="component" value="Unassembled WGS sequence"/>
</dbReference>
<dbReference type="PRINTS" id="PR00080">
    <property type="entry name" value="SDRFAMILY"/>
</dbReference>
<dbReference type="PANTHER" id="PTHR42879:SF2">
    <property type="entry name" value="3-OXOACYL-[ACYL-CARRIER-PROTEIN] REDUCTASE FABG"/>
    <property type="match status" value="1"/>
</dbReference>
<accession>A0ABV2JPV2</accession>
<evidence type="ECO:0000313" key="3">
    <source>
        <dbReference type="Proteomes" id="UP001549184"/>
    </source>
</evidence>